<evidence type="ECO:0000259" key="3">
    <source>
        <dbReference type="PROSITE" id="PS51186"/>
    </source>
</evidence>
<evidence type="ECO:0000256" key="1">
    <source>
        <dbReference type="ARBA" id="ARBA00022679"/>
    </source>
</evidence>
<accession>A0ABY8JCJ3</accession>
<dbReference type="Gene3D" id="3.40.630.30">
    <property type="match status" value="1"/>
</dbReference>
<protein>
    <submittedName>
        <fullName evidence="4">GNAT family N-acetyltransferase</fullName>
    </submittedName>
</protein>
<evidence type="ECO:0000313" key="5">
    <source>
        <dbReference type="Proteomes" id="UP001221546"/>
    </source>
</evidence>
<sequence>MSVVVRCSFWIAGIVAHRKWSIYCSERFRSLHEVDCFAMTDIRILTAEPGAIEVAICARWRVNSFSMLRTSFEEELGSLQQFAADRSLGVLLVAKADGAPIGACLLVESEFEPNHDVAPWLTGLFVVPEHRNEGVGTILVRAIEDQARQRGFSRLNLYTSEATGFYARLGWSTADRTNWRGVDATLMVRDL</sequence>
<reference evidence="4 5" key="1">
    <citation type="submission" date="2023-04" db="EMBL/GenBank/DDBJ databases">
        <title>Australian commercial rhizobial inoculants.</title>
        <authorList>
            <person name="Kohlmeier M.G."/>
            <person name="O'Hara G.W."/>
            <person name="Colombi E."/>
            <person name="Ramsay J.P."/>
            <person name="Terpolilli J."/>
        </authorList>
    </citation>
    <scope>NUCLEOTIDE SEQUENCE [LARGE SCALE GENOMIC DNA]</scope>
    <source>
        <strain evidence="4 5">CB627</strain>
    </source>
</reference>
<dbReference type="SUPFAM" id="SSF55729">
    <property type="entry name" value="Acyl-CoA N-acyltransferases (Nat)"/>
    <property type="match status" value="1"/>
</dbReference>
<dbReference type="RefSeq" id="WP_141340222.1">
    <property type="nucleotide sequence ID" value="NZ_CP121646.1"/>
</dbReference>
<name>A0ABY8JCJ3_9BRAD</name>
<evidence type="ECO:0000313" key="4">
    <source>
        <dbReference type="EMBL" id="WFU63294.1"/>
    </source>
</evidence>
<evidence type="ECO:0000256" key="2">
    <source>
        <dbReference type="ARBA" id="ARBA00023315"/>
    </source>
</evidence>
<organism evidence="4 5">
    <name type="scientific">Bradyrhizobium brasilense</name>
    <dbReference type="NCBI Taxonomy" id="1419277"/>
    <lineage>
        <taxon>Bacteria</taxon>
        <taxon>Pseudomonadati</taxon>
        <taxon>Pseudomonadota</taxon>
        <taxon>Alphaproteobacteria</taxon>
        <taxon>Hyphomicrobiales</taxon>
        <taxon>Nitrobacteraceae</taxon>
        <taxon>Bradyrhizobium</taxon>
    </lineage>
</organism>
<keyword evidence="2" id="KW-0012">Acyltransferase</keyword>
<gene>
    <name evidence="4" type="ORF">QA636_38830</name>
</gene>
<keyword evidence="1" id="KW-0808">Transferase</keyword>
<dbReference type="Pfam" id="PF00583">
    <property type="entry name" value="Acetyltransf_1"/>
    <property type="match status" value="1"/>
</dbReference>
<dbReference type="PROSITE" id="PS51186">
    <property type="entry name" value="GNAT"/>
    <property type="match status" value="1"/>
</dbReference>
<keyword evidence="5" id="KW-1185">Reference proteome</keyword>
<dbReference type="EMBL" id="CP121646">
    <property type="protein sequence ID" value="WFU63294.1"/>
    <property type="molecule type" value="Genomic_DNA"/>
</dbReference>
<dbReference type="InterPro" id="IPR016181">
    <property type="entry name" value="Acyl_CoA_acyltransferase"/>
</dbReference>
<feature type="domain" description="N-acetyltransferase" evidence="3">
    <location>
        <begin position="42"/>
        <end position="191"/>
    </location>
</feature>
<dbReference type="InterPro" id="IPR050832">
    <property type="entry name" value="Bact_Acetyltransf"/>
</dbReference>
<proteinExistence type="predicted"/>
<dbReference type="Proteomes" id="UP001221546">
    <property type="component" value="Chromosome"/>
</dbReference>
<dbReference type="InterPro" id="IPR000182">
    <property type="entry name" value="GNAT_dom"/>
</dbReference>
<dbReference type="PANTHER" id="PTHR43877">
    <property type="entry name" value="AMINOALKYLPHOSPHONATE N-ACETYLTRANSFERASE-RELATED-RELATED"/>
    <property type="match status" value="1"/>
</dbReference>
<dbReference type="CDD" id="cd04301">
    <property type="entry name" value="NAT_SF"/>
    <property type="match status" value="1"/>
</dbReference>